<sequence length="146" mass="16297">MTRDQMQCPIQCASGVVAKPMTGGLLCVRESLTRGGTDQCQIDGDWTQMAGRLMLEVRKVVRCVSQYTGQLRSAMRSKIMFPTVHCSAQYAKRMYTSRVREGYHGRLELTLQDGGLQKACACEKATAYYVTKWPGGGQELKLYAPF</sequence>
<evidence type="ECO:0000313" key="1">
    <source>
        <dbReference type="EMBL" id="KIK95948.1"/>
    </source>
</evidence>
<reference evidence="2" key="2">
    <citation type="submission" date="2015-01" db="EMBL/GenBank/DDBJ databases">
        <title>Evolutionary Origins and Diversification of the Mycorrhizal Mutualists.</title>
        <authorList>
            <consortium name="DOE Joint Genome Institute"/>
            <consortium name="Mycorrhizal Genomics Consortium"/>
            <person name="Kohler A."/>
            <person name="Kuo A."/>
            <person name="Nagy L.G."/>
            <person name="Floudas D."/>
            <person name="Copeland A."/>
            <person name="Barry K.W."/>
            <person name="Cichocki N."/>
            <person name="Veneault-Fourrey C."/>
            <person name="LaButti K."/>
            <person name="Lindquist E.A."/>
            <person name="Lipzen A."/>
            <person name="Lundell T."/>
            <person name="Morin E."/>
            <person name="Murat C."/>
            <person name="Riley R."/>
            <person name="Ohm R."/>
            <person name="Sun H."/>
            <person name="Tunlid A."/>
            <person name="Henrissat B."/>
            <person name="Grigoriev I.V."/>
            <person name="Hibbett D.S."/>
            <person name="Martin F."/>
        </authorList>
    </citation>
    <scope>NUCLEOTIDE SEQUENCE [LARGE SCALE GENOMIC DNA]</scope>
    <source>
        <strain evidence="2">Ve08.2h10</strain>
    </source>
</reference>
<name>A0A0D0DRZ5_9AGAM</name>
<reference evidence="1 2" key="1">
    <citation type="submission" date="2014-04" db="EMBL/GenBank/DDBJ databases">
        <authorList>
            <consortium name="DOE Joint Genome Institute"/>
            <person name="Kuo A."/>
            <person name="Kohler A."/>
            <person name="Jargeat P."/>
            <person name="Nagy L.G."/>
            <person name="Floudas D."/>
            <person name="Copeland A."/>
            <person name="Barry K.W."/>
            <person name="Cichocki N."/>
            <person name="Veneault-Fourrey C."/>
            <person name="LaButti K."/>
            <person name="Lindquist E.A."/>
            <person name="Lipzen A."/>
            <person name="Lundell T."/>
            <person name="Morin E."/>
            <person name="Murat C."/>
            <person name="Sun H."/>
            <person name="Tunlid A."/>
            <person name="Henrissat B."/>
            <person name="Grigoriev I.V."/>
            <person name="Hibbett D.S."/>
            <person name="Martin F."/>
            <person name="Nordberg H.P."/>
            <person name="Cantor M.N."/>
            <person name="Hua S.X."/>
        </authorList>
    </citation>
    <scope>NUCLEOTIDE SEQUENCE [LARGE SCALE GENOMIC DNA]</scope>
    <source>
        <strain evidence="1 2">Ve08.2h10</strain>
    </source>
</reference>
<dbReference type="EMBL" id="KN825012">
    <property type="protein sequence ID" value="KIK95948.1"/>
    <property type="molecule type" value="Genomic_DNA"/>
</dbReference>
<protein>
    <submittedName>
        <fullName evidence="1">Uncharacterized protein</fullName>
    </submittedName>
</protein>
<evidence type="ECO:0000313" key="2">
    <source>
        <dbReference type="Proteomes" id="UP000054538"/>
    </source>
</evidence>
<accession>A0A0D0DRZ5</accession>
<dbReference type="AlphaFoldDB" id="A0A0D0DRZ5"/>
<gene>
    <name evidence="1" type="ORF">PAXRUDRAFT_346996</name>
</gene>
<keyword evidence="2" id="KW-1185">Reference proteome</keyword>
<dbReference type="HOGENOM" id="CLU_1778079_0_0_1"/>
<dbReference type="Proteomes" id="UP000054538">
    <property type="component" value="Unassembled WGS sequence"/>
</dbReference>
<proteinExistence type="predicted"/>
<organism evidence="1 2">
    <name type="scientific">Paxillus rubicundulus Ve08.2h10</name>
    <dbReference type="NCBI Taxonomy" id="930991"/>
    <lineage>
        <taxon>Eukaryota</taxon>
        <taxon>Fungi</taxon>
        <taxon>Dikarya</taxon>
        <taxon>Basidiomycota</taxon>
        <taxon>Agaricomycotina</taxon>
        <taxon>Agaricomycetes</taxon>
        <taxon>Agaricomycetidae</taxon>
        <taxon>Boletales</taxon>
        <taxon>Paxilineae</taxon>
        <taxon>Paxillaceae</taxon>
        <taxon>Paxillus</taxon>
    </lineage>
</organism>
<dbReference type="InParanoid" id="A0A0D0DRZ5"/>